<dbReference type="CDD" id="cd02440">
    <property type="entry name" value="AdoMet_MTases"/>
    <property type="match status" value="1"/>
</dbReference>
<dbReference type="OrthoDB" id="9772751at2"/>
<dbReference type="PANTHER" id="PTHR44068:SF11">
    <property type="entry name" value="GERANYL DIPHOSPHATE 2-C-METHYLTRANSFERASE"/>
    <property type="match status" value="1"/>
</dbReference>
<proteinExistence type="predicted"/>
<protein>
    <submittedName>
        <fullName evidence="3">Methyltransferase family protein</fullName>
    </submittedName>
</protein>
<evidence type="ECO:0000313" key="3">
    <source>
        <dbReference type="EMBL" id="RBP57466.1"/>
    </source>
</evidence>
<sequence length="254" mass="29065">MNNRYTDLNSNIIDQWVGQNWEWGVPVSHETYVKALQGNWDVVLTPLKPVPKEWFPSFEDCRILGLASGGGQQMPIFSALGAMCTVMDYSQKQLDSEAMVANREGYSINMVKGDMTERFPFEDESFDMIFHPVSNCYIEDVYHVWNECYRVLKKGGLLIAGMDNGMNYIFDDEETTLTNKLPFNPLKNRELYNICINNDYGIQFSHTIEEQIGGQLKAGFQITDLYEDTNGDGKLHEYNVPTYMATRAIKKGND</sequence>
<dbReference type="InterPro" id="IPR013216">
    <property type="entry name" value="Methyltransf_11"/>
</dbReference>
<dbReference type="GO" id="GO:0032259">
    <property type="term" value="P:methylation"/>
    <property type="evidence" value="ECO:0007669"/>
    <property type="project" value="UniProtKB-KW"/>
</dbReference>
<dbReference type="RefSeq" id="WP_113921861.1">
    <property type="nucleotide sequence ID" value="NZ_QNRX01000029.1"/>
</dbReference>
<gene>
    <name evidence="3" type="ORF">DES36_12911</name>
</gene>
<dbReference type="GO" id="GO:0008757">
    <property type="term" value="F:S-adenosylmethionine-dependent methyltransferase activity"/>
    <property type="evidence" value="ECO:0007669"/>
    <property type="project" value="InterPro"/>
</dbReference>
<comment type="caution">
    <text evidence="3">The sequence shown here is derived from an EMBL/GenBank/DDBJ whole genome shotgun (WGS) entry which is preliminary data.</text>
</comment>
<dbReference type="Gene3D" id="3.40.50.150">
    <property type="entry name" value="Vaccinia Virus protein VP39"/>
    <property type="match status" value="1"/>
</dbReference>
<dbReference type="EMBL" id="QNRX01000029">
    <property type="protein sequence ID" value="RBP57466.1"/>
    <property type="molecule type" value="Genomic_DNA"/>
</dbReference>
<dbReference type="InterPro" id="IPR050447">
    <property type="entry name" value="Erg6_SMT_methyltransf"/>
</dbReference>
<dbReference type="PANTHER" id="PTHR44068">
    <property type="entry name" value="ZGC:194242"/>
    <property type="match status" value="1"/>
</dbReference>
<dbReference type="AlphaFoldDB" id="A0A366HW93"/>
<keyword evidence="3" id="KW-0489">Methyltransferase</keyword>
<dbReference type="Pfam" id="PF08241">
    <property type="entry name" value="Methyltransf_11"/>
    <property type="match status" value="1"/>
</dbReference>
<keyword evidence="1 3" id="KW-0808">Transferase</keyword>
<dbReference type="InterPro" id="IPR029063">
    <property type="entry name" value="SAM-dependent_MTases_sf"/>
</dbReference>
<reference evidence="3 4" key="1">
    <citation type="submission" date="2018-06" db="EMBL/GenBank/DDBJ databases">
        <title>Genomic Encyclopedia of Type Strains, Phase IV (KMG-IV): sequencing the most valuable type-strain genomes for metagenomic binning, comparative biology and taxonomic classification.</title>
        <authorList>
            <person name="Goeker M."/>
        </authorList>
    </citation>
    <scope>NUCLEOTIDE SEQUENCE [LARGE SCALE GENOMIC DNA]</scope>
    <source>
        <strain evidence="3 4">DSM 22112</strain>
    </source>
</reference>
<keyword evidence="4" id="KW-1185">Reference proteome</keyword>
<feature type="domain" description="Methyltransferase type 11" evidence="2">
    <location>
        <begin position="65"/>
        <end position="159"/>
    </location>
</feature>
<evidence type="ECO:0000259" key="2">
    <source>
        <dbReference type="Pfam" id="PF08241"/>
    </source>
</evidence>
<accession>A0A366HW93</accession>
<dbReference type="Proteomes" id="UP000253490">
    <property type="component" value="Unassembled WGS sequence"/>
</dbReference>
<evidence type="ECO:0000313" key="4">
    <source>
        <dbReference type="Proteomes" id="UP000253490"/>
    </source>
</evidence>
<evidence type="ECO:0000256" key="1">
    <source>
        <dbReference type="ARBA" id="ARBA00022679"/>
    </source>
</evidence>
<name>A0A366HW93_9FIRM</name>
<organism evidence="3 4">
    <name type="scientific">Alkalibaculum bacchi</name>
    <dbReference type="NCBI Taxonomy" id="645887"/>
    <lineage>
        <taxon>Bacteria</taxon>
        <taxon>Bacillati</taxon>
        <taxon>Bacillota</taxon>
        <taxon>Clostridia</taxon>
        <taxon>Eubacteriales</taxon>
        <taxon>Eubacteriaceae</taxon>
        <taxon>Alkalibaculum</taxon>
    </lineage>
</organism>
<dbReference type="SUPFAM" id="SSF53335">
    <property type="entry name" value="S-adenosyl-L-methionine-dependent methyltransferases"/>
    <property type="match status" value="1"/>
</dbReference>